<feature type="transmembrane region" description="Helical" evidence="5">
    <location>
        <begin position="34"/>
        <end position="51"/>
    </location>
</feature>
<protein>
    <submittedName>
        <fullName evidence="7">NnrU protein</fullName>
    </submittedName>
</protein>
<dbReference type="GO" id="GO:0016020">
    <property type="term" value="C:membrane"/>
    <property type="evidence" value="ECO:0007669"/>
    <property type="project" value="UniProtKB-SubCell"/>
</dbReference>
<feature type="transmembrane region" description="Helical" evidence="5">
    <location>
        <begin position="63"/>
        <end position="82"/>
    </location>
</feature>
<reference evidence="8" key="1">
    <citation type="submission" date="2016-10" db="EMBL/GenBank/DDBJ databases">
        <authorList>
            <person name="Varghese N."/>
            <person name="Submissions S."/>
        </authorList>
    </citation>
    <scope>NUCLEOTIDE SEQUENCE [LARGE SCALE GENOMIC DNA]</scope>
    <source>
        <strain evidence="8">DSM 26894</strain>
    </source>
</reference>
<comment type="subcellular location">
    <subcellularLocation>
        <location evidence="1">Membrane</location>
        <topology evidence="1">Multi-pass membrane protein</topology>
    </subcellularLocation>
</comment>
<keyword evidence="2 5" id="KW-0812">Transmembrane</keyword>
<dbReference type="Pfam" id="PF07298">
    <property type="entry name" value="NnrU"/>
    <property type="match status" value="1"/>
</dbReference>
<keyword evidence="8" id="KW-1185">Reference proteome</keyword>
<evidence type="ECO:0000256" key="4">
    <source>
        <dbReference type="ARBA" id="ARBA00023136"/>
    </source>
</evidence>
<organism evidence="7 8">
    <name type="scientific">Alloyangia pacifica</name>
    <dbReference type="NCBI Taxonomy" id="311180"/>
    <lineage>
        <taxon>Bacteria</taxon>
        <taxon>Pseudomonadati</taxon>
        <taxon>Pseudomonadota</taxon>
        <taxon>Alphaproteobacteria</taxon>
        <taxon>Rhodobacterales</taxon>
        <taxon>Roseobacteraceae</taxon>
        <taxon>Alloyangia</taxon>
    </lineage>
</organism>
<dbReference type="STRING" id="311180.SAMN04488050_106243"/>
<feature type="transmembrane region" description="Helical" evidence="5">
    <location>
        <begin position="155"/>
        <end position="175"/>
    </location>
</feature>
<evidence type="ECO:0000256" key="3">
    <source>
        <dbReference type="ARBA" id="ARBA00022989"/>
    </source>
</evidence>
<dbReference type="EMBL" id="FOZW01000006">
    <property type="protein sequence ID" value="SFS90997.1"/>
    <property type="molecule type" value="Genomic_DNA"/>
</dbReference>
<dbReference type="Proteomes" id="UP000199392">
    <property type="component" value="Unassembled WGS sequence"/>
</dbReference>
<dbReference type="AlphaFoldDB" id="A0A1I6TPT7"/>
<evidence type="ECO:0000259" key="6">
    <source>
        <dbReference type="Pfam" id="PF07298"/>
    </source>
</evidence>
<feature type="domain" description="NnrU" evidence="6">
    <location>
        <begin position="3"/>
        <end position="176"/>
    </location>
</feature>
<gene>
    <name evidence="7" type="ORF">SAMN04488050_106243</name>
</gene>
<evidence type="ECO:0000256" key="1">
    <source>
        <dbReference type="ARBA" id="ARBA00004141"/>
    </source>
</evidence>
<evidence type="ECO:0000256" key="2">
    <source>
        <dbReference type="ARBA" id="ARBA00022692"/>
    </source>
</evidence>
<evidence type="ECO:0000256" key="5">
    <source>
        <dbReference type="SAM" id="Phobius"/>
    </source>
</evidence>
<evidence type="ECO:0000313" key="8">
    <source>
        <dbReference type="Proteomes" id="UP000199392"/>
    </source>
</evidence>
<sequence length="181" mass="19807">MLLLILGVALWWAAHLFKRLAPEARAKMGDKGKGVVALVLLASVLLMIFGYRMADGAFFYGRTPATVGINNLLMLAALYFTSPGPKKGALFYKMRHPMLTGFLLWAIAHLMVNGDTPSFVLFGGLGIWALVEMSTINRTEPEWTPPAKGPIKKDLIFLAASLVLLFVIGAIHTWLGYPTFG</sequence>
<feature type="transmembrane region" description="Helical" evidence="5">
    <location>
        <begin position="102"/>
        <end position="131"/>
    </location>
</feature>
<keyword evidence="3 5" id="KW-1133">Transmembrane helix</keyword>
<name>A0A1I6TPT7_9RHOB</name>
<dbReference type="RefSeq" id="WP_092425000.1">
    <property type="nucleotide sequence ID" value="NZ_FNCL01000006.1"/>
</dbReference>
<proteinExistence type="predicted"/>
<evidence type="ECO:0000313" key="7">
    <source>
        <dbReference type="EMBL" id="SFS90997.1"/>
    </source>
</evidence>
<dbReference type="InterPro" id="IPR009915">
    <property type="entry name" value="NnrU_dom"/>
</dbReference>
<keyword evidence="4 5" id="KW-0472">Membrane</keyword>
<dbReference type="OrthoDB" id="5293641at2"/>
<accession>A0A1I6TPT7</accession>